<dbReference type="EMBL" id="BMMP01000013">
    <property type="protein sequence ID" value="GGO53666.1"/>
    <property type="molecule type" value="Genomic_DNA"/>
</dbReference>
<keyword evidence="2" id="KW-1185">Reference proteome</keyword>
<proteinExistence type="predicted"/>
<accession>A0ABQ2MLP3</accession>
<organism evidence="1 2">
    <name type="scientific">Streptomyces daqingensis</name>
    <dbReference type="NCBI Taxonomy" id="1472640"/>
    <lineage>
        <taxon>Bacteria</taxon>
        <taxon>Bacillati</taxon>
        <taxon>Actinomycetota</taxon>
        <taxon>Actinomycetes</taxon>
        <taxon>Kitasatosporales</taxon>
        <taxon>Streptomycetaceae</taxon>
        <taxon>Streptomyces</taxon>
    </lineage>
</organism>
<evidence type="ECO:0000313" key="1">
    <source>
        <dbReference type="EMBL" id="GGO53666.1"/>
    </source>
</evidence>
<evidence type="ECO:0000313" key="2">
    <source>
        <dbReference type="Proteomes" id="UP000631535"/>
    </source>
</evidence>
<reference evidence="2" key="1">
    <citation type="journal article" date="2019" name="Int. J. Syst. Evol. Microbiol.">
        <title>The Global Catalogue of Microorganisms (GCM) 10K type strain sequencing project: providing services to taxonomists for standard genome sequencing and annotation.</title>
        <authorList>
            <consortium name="The Broad Institute Genomics Platform"/>
            <consortium name="The Broad Institute Genome Sequencing Center for Infectious Disease"/>
            <person name="Wu L."/>
            <person name="Ma J."/>
        </authorList>
    </citation>
    <scope>NUCLEOTIDE SEQUENCE [LARGE SCALE GENOMIC DNA]</scope>
    <source>
        <strain evidence="2">CGMCC 4.7178</strain>
    </source>
</reference>
<protein>
    <submittedName>
        <fullName evidence="1">Uncharacterized protein</fullName>
    </submittedName>
</protein>
<gene>
    <name evidence="1" type="ORF">GCM10012287_40860</name>
</gene>
<comment type="caution">
    <text evidence="1">The sequence shown here is derived from an EMBL/GenBank/DDBJ whole genome shotgun (WGS) entry which is preliminary data.</text>
</comment>
<name>A0ABQ2MLP3_9ACTN</name>
<sequence>MSVHRAGDSNDFLFEGSFDITELSSWPQTLNDEVKAALDAGQKIGGVNARISGSAVVLGGTCEENAFSIGASAFLDYVSIDLVTFSDAWMPFDLRGCSQPAVHERNAPRLSAALRDLSEVLDTETDPDDPTYFGKPTETGVENYFEEDGSASDVWGSFEIPYRNRVFRHEPRFTPGYKRSADGVVQYVPVRGWHGVLGYLWASDAENAASFEPRDDADEDGYKDGLAWLDRLGNAYDRGLSPSHALAELAGLSEGDSPDLLDLASLREKASGTH</sequence>
<dbReference type="Proteomes" id="UP000631535">
    <property type="component" value="Unassembled WGS sequence"/>
</dbReference>